<evidence type="ECO:0000313" key="1">
    <source>
        <dbReference type="EMBL" id="KAL2649752.1"/>
    </source>
</evidence>
<reference evidence="1 2" key="1">
    <citation type="submission" date="2024-09" db="EMBL/GenBank/DDBJ databases">
        <title>Chromosome-scale assembly of Riccia fluitans.</title>
        <authorList>
            <person name="Paukszto L."/>
            <person name="Sawicki J."/>
            <person name="Karawczyk K."/>
            <person name="Piernik-Szablinska J."/>
            <person name="Szczecinska M."/>
            <person name="Mazdziarz M."/>
        </authorList>
    </citation>
    <scope>NUCLEOTIDE SEQUENCE [LARGE SCALE GENOMIC DNA]</scope>
    <source>
        <strain evidence="1">Rf_01</strain>
        <tissue evidence="1">Aerial parts of the thallus</tissue>
    </source>
</reference>
<organism evidence="1 2">
    <name type="scientific">Riccia fluitans</name>
    <dbReference type="NCBI Taxonomy" id="41844"/>
    <lineage>
        <taxon>Eukaryota</taxon>
        <taxon>Viridiplantae</taxon>
        <taxon>Streptophyta</taxon>
        <taxon>Embryophyta</taxon>
        <taxon>Marchantiophyta</taxon>
        <taxon>Marchantiopsida</taxon>
        <taxon>Marchantiidae</taxon>
        <taxon>Marchantiales</taxon>
        <taxon>Ricciaceae</taxon>
        <taxon>Riccia</taxon>
    </lineage>
</organism>
<evidence type="ECO:0000313" key="2">
    <source>
        <dbReference type="Proteomes" id="UP001605036"/>
    </source>
</evidence>
<sequence length="136" mass="15055">MNSTTTVQTPVSHALTPFAFLPFLLIRNDRPGVAPPMPAAAAEASQSNQHLKKRKLALTDVQRALPSVSPPDLDPLFRRSTKAQCLETLECSASSHGFGRFRCLSFQGGRSWTDYRSLPLVATRTARRQSRHLVKL</sequence>
<dbReference type="AlphaFoldDB" id="A0ABD1ZEF8"/>
<proteinExistence type="predicted"/>
<gene>
    <name evidence="1" type="ORF">R1flu_017880</name>
</gene>
<name>A0ABD1ZEF8_9MARC</name>
<dbReference type="Proteomes" id="UP001605036">
    <property type="component" value="Unassembled WGS sequence"/>
</dbReference>
<accession>A0ABD1ZEF8</accession>
<protein>
    <submittedName>
        <fullName evidence="1">Uncharacterized protein</fullName>
    </submittedName>
</protein>
<comment type="caution">
    <text evidence="1">The sequence shown here is derived from an EMBL/GenBank/DDBJ whole genome shotgun (WGS) entry which is preliminary data.</text>
</comment>
<keyword evidence="2" id="KW-1185">Reference proteome</keyword>
<dbReference type="EMBL" id="JBHFFA010000001">
    <property type="protein sequence ID" value="KAL2649752.1"/>
    <property type="molecule type" value="Genomic_DNA"/>
</dbReference>